<evidence type="ECO:0000313" key="3">
    <source>
        <dbReference type="Proteomes" id="UP000545493"/>
    </source>
</evidence>
<feature type="compositionally biased region" description="Basic and acidic residues" evidence="1">
    <location>
        <begin position="440"/>
        <end position="454"/>
    </location>
</feature>
<dbReference type="InterPro" id="IPR013494">
    <property type="entry name" value="CHP02678"/>
</dbReference>
<keyword evidence="3" id="KW-1185">Reference proteome</keyword>
<proteinExistence type="predicted"/>
<organism evidence="2 3">
    <name type="scientific">Saccharomonospora amisosensis</name>
    <dbReference type="NCBI Taxonomy" id="1128677"/>
    <lineage>
        <taxon>Bacteria</taxon>
        <taxon>Bacillati</taxon>
        <taxon>Actinomycetota</taxon>
        <taxon>Actinomycetes</taxon>
        <taxon>Pseudonocardiales</taxon>
        <taxon>Pseudonocardiaceae</taxon>
        <taxon>Saccharomonospora</taxon>
    </lineage>
</organism>
<sequence>MSGADMLDPELREAARHLIATGRIRAETDPERYRTAVKGRQDLAEFFRSELGWTLEVLEVAELVRLHKRRADVPADRGPRLQREGRDGPLAPAKVLVLAALVCEQLWRRPRMSLRELLQAIAQVCAAEAASGRLPHFRIVAADGMAKKEAHQNRQHLVDALKLLVAEGSIVVDADLDRAVTDEESDLVVKASRDRLAAKFSSLSPSLLALDDLSPDLHAAALSAESLLDHSTATEEELAAPTLETRRLKAIRRLVDDPATDPLDDASASTPYLHTLTGRERGLTVATSLGLATTVRRDWWEITDPTGLGTGIDFPNGRRSERQAALALLEALARRDDLSAPLLITEVIAQFEEIREDLPRWAAAYERRLPALARAAAAELVAAGLLTIDPEHPDQWLPTPGVRLWRVRVRQASTESTSAERPAERSTAVQTALPLTDQPTNDHEPADEQPRTER</sequence>
<dbReference type="AlphaFoldDB" id="A0A7X5UM31"/>
<accession>A0A7X5UM31</accession>
<comment type="caution">
    <text evidence="2">The sequence shown here is derived from an EMBL/GenBank/DDBJ whole genome shotgun (WGS) entry which is preliminary data.</text>
</comment>
<gene>
    <name evidence="2" type="ORF">FHU38_000861</name>
</gene>
<reference evidence="2 3" key="1">
    <citation type="submission" date="2020-03" db="EMBL/GenBank/DDBJ databases">
        <title>Sequencing the genomes of 1000 actinobacteria strains.</title>
        <authorList>
            <person name="Klenk H.-P."/>
        </authorList>
    </citation>
    <scope>NUCLEOTIDE SEQUENCE [LARGE SCALE GENOMIC DNA]</scope>
    <source>
        <strain evidence="2 3">DSM 45685</strain>
    </source>
</reference>
<dbReference type="EMBL" id="JAAOYM010000001">
    <property type="protein sequence ID" value="NIJ10517.1"/>
    <property type="molecule type" value="Genomic_DNA"/>
</dbReference>
<dbReference type="Pfam" id="PF09661">
    <property type="entry name" value="DUF2398"/>
    <property type="match status" value="1"/>
</dbReference>
<name>A0A7X5UM31_9PSEU</name>
<dbReference type="Proteomes" id="UP000545493">
    <property type="component" value="Unassembled WGS sequence"/>
</dbReference>
<feature type="region of interest" description="Disordered" evidence="1">
    <location>
        <begin position="413"/>
        <end position="454"/>
    </location>
</feature>
<protein>
    <submittedName>
        <fullName evidence="2">Uncharacterized protein (TIGR02678 family)</fullName>
    </submittedName>
</protein>
<evidence type="ECO:0000256" key="1">
    <source>
        <dbReference type="SAM" id="MobiDB-lite"/>
    </source>
</evidence>
<dbReference type="RefSeq" id="WP_208415552.1">
    <property type="nucleotide sequence ID" value="NZ_JAAOYM010000001.1"/>
</dbReference>
<evidence type="ECO:0000313" key="2">
    <source>
        <dbReference type="EMBL" id="NIJ10517.1"/>
    </source>
</evidence>